<dbReference type="InterPro" id="IPR003679">
    <property type="entry name" value="Amioglycoside_AcTrfase"/>
</dbReference>
<reference evidence="6 7" key="1">
    <citation type="submission" date="2024-09" db="EMBL/GenBank/DDBJ databases">
        <authorList>
            <person name="Sun Q."/>
            <person name="Mori K."/>
        </authorList>
    </citation>
    <scope>NUCLEOTIDE SEQUENCE [LARGE SCALE GENOMIC DNA]</scope>
    <source>
        <strain evidence="6 7">ATCC 51272</strain>
    </source>
</reference>
<evidence type="ECO:0000256" key="2">
    <source>
        <dbReference type="ARBA" id="ARBA00012882"/>
    </source>
</evidence>
<dbReference type="Pfam" id="PF02522">
    <property type="entry name" value="Antibiotic_NAT"/>
    <property type="match status" value="1"/>
</dbReference>
<keyword evidence="4 5" id="KW-0012">Acyltransferase</keyword>
<evidence type="ECO:0000256" key="4">
    <source>
        <dbReference type="ARBA" id="ARBA00023315"/>
    </source>
</evidence>
<comment type="similarity">
    <text evidence="1 5">Belongs to the antibiotic N-acetyltransferase family.</text>
</comment>
<dbReference type="PANTHER" id="PTHR11104:SF0">
    <property type="entry name" value="SPBETA PROPHAGE-DERIVED AMINOGLYCOSIDE N(3')-ACETYLTRANSFERASE-LIKE PROTEIN YOKD"/>
    <property type="match status" value="1"/>
</dbReference>
<proteinExistence type="inferred from homology"/>
<dbReference type="InterPro" id="IPR028345">
    <property type="entry name" value="Antibiotic_NAT-like"/>
</dbReference>
<keyword evidence="7" id="KW-1185">Reference proteome</keyword>
<evidence type="ECO:0000256" key="5">
    <source>
        <dbReference type="RuleBase" id="RU365031"/>
    </source>
</evidence>
<keyword evidence="3 5" id="KW-0808">Transferase</keyword>
<name>A0ABV5ZMG5_9BACT</name>
<protein>
    <recommendedName>
        <fullName evidence="2 5">Aminoglycoside N(3)-acetyltransferase</fullName>
        <ecNumber evidence="5">2.3.1.-</ecNumber>
    </recommendedName>
</protein>
<sequence length="300" mass="34782">MRQSALTTLGMALKRVTGIRDFSLLRKNLHKRMGMLVYHRTYTADDIVGVMCALGMRAGSVVCIHASMKEFYNYRGTAEELIARIQQTLTPEGTLLMPAYPDPALQHDDSRIFDPAHDKTFAGHLAETFRQSPGVKRSINVQHSVCAWGRHADWLLRDHSHCANCWDEDSPWYRMTTLGALVFTLGLDSHYIGTFDHCVEALLYKEHPYWAQFFTLRKTYRYYDPQGQVRQYSCVEGDLERRTHEMTLIRHFGPAIYRKTRLSNLLVKVFESKPCLDKMLELGRKGVTMYYVPSPKRYKF</sequence>
<dbReference type="RefSeq" id="WP_027951547.1">
    <property type="nucleotide sequence ID" value="NZ_JADU01000001.1"/>
</dbReference>
<dbReference type="SUPFAM" id="SSF110710">
    <property type="entry name" value="TTHA0583/YokD-like"/>
    <property type="match status" value="1"/>
</dbReference>
<keyword evidence="5" id="KW-0046">Antibiotic resistance</keyword>
<comment type="catalytic activity">
    <reaction evidence="5">
        <text>a 2-deoxystreptamine antibiotic + acetyl-CoA = an N(3)-acetyl-2-deoxystreptamine antibiotic + CoA + H(+)</text>
        <dbReference type="Rhea" id="RHEA:12665"/>
        <dbReference type="ChEBI" id="CHEBI:15378"/>
        <dbReference type="ChEBI" id="CHEBI:57287"/>
        <dbReference type="ChEBI" id="CHEBI:57288"/>
        <dbReference type="ChEBI" id="CHEBI:57921"/>
        <dbReference type="ChEBI" id="CHEBI:77452"/>
        <dbReference type="EC" id="2.3.1.81"/>
    </reaction>
</comment>
<evidence type="ECO:0000256" key="1">
    <source>
        <dbReference type="ARBA" id="ARBA00006383"/>
    </source>
</evidence>
<evidence type="ECO:0000313" key="6">
    <source>
        <dbReference type="EMBL" id="MFB9897789.1"/>
    </source>
</evidence>
<dbReference type="Proteomes" id="UP001589688">
    <property type="component" value="Unassembled WGS sequence"/>
</dbReference>
<comment type="caution">
    <text evidence="6">The sequence shown here is derived from an EMBL/GenBank/DDBJ whole genome shotgun (WGS) entry which is preliminary data.</text>
</comment>
<organism evidence="6 7">
    <name type="scientific">Hallella seregens ATCC 51272</name>
    <dbReference type="NCBI Taxonomy" id="1336250"/>
    <lineage>
        <taxon>Bacteria</taxon>
        <taxon>Pseudomonadati</taxon>
        <taxon>Bacteroidota</taxon>
        <taxon>Bacteroidia</taxon>
        <taxon>Bacteroidales</taxon>
        <taxon>Prevotellaceae</taxon>
        <taxon>Hallella</taxon>
    </lineage>
</organism>
<gene>
    <name evidence="6" type="ORF">ACFFK8_08290</name>
</gene>
<dbReference type="PANTHER" id="PTHR11104">
    <property type="entry name" value="AMINOGLYCOSIDE N3-ACETYLTRANSFERASE"/>
    <property type="match status" value="1"/>
</dbReference>
<dbReference type="EC" id="2.3.1.-" evidence="5"/>
<dbReference type="EMBL" id="JBHLZF010000002">
    <property type="protein sequence ID" value="MFB9897789.1"/>
    <property type="molecule type" value="Genomic_DNA"/>
</dbReference>
<accession>A0ABV5ZMG5</accession>
<evidence type="ECO:0000313" key="7">
    <source>
        <dbReference type="Proteomes" id="UP001589688"/>
    </source>
</evidence>
<evidence type="ECO:0000256" key="3">
    <source>
        <dbReference type="ARBA" id="ARBA00022679"/>
    </source>
</evidence>